<dbReference type="Proteomes" id="UP000009062">
    <property type="component" value="Chromosome"/>
</dbReference>
<evidence type="ECO:0000256" key="1">
    <source>
        <dbReference type="SAM" id="Phobius"/>
    </source>
</evidence>
<keyword evidence="3" id="KW-1185">Reference proteome</keyword>
<accession>H6QAI1</accession>
<dbReference type="AlphaFoldDB" id="H6QAI1"/>
<keyword evidence="1" id="KW-0812">Transmembrane</keyword>
<dbReference type="InterPro" id="IPR036280">
    <property type="entry name" value="Multihaem_cyt_sf"/>
</dbReference>
<gene>
    <name evidence="2" type="ordered locus">Pogu_1434</name>
</gene>
<organism evidence="2 3">
    <name type="scientific">Pyrobaculum oguniense (strain DSM 13380 / JCM 10595 / TE7)</name>
    <dbReference type="NCBI Taxonomy" id="698757"/>
    <lineage>
        <taxon>Archaea</taxon>
        <taxon>Thermoproteota</taxon>
        <taxon>Thermoprotei</taxon>
        <taxon>Thermoproteales</taxon>
        <taxon>Thermoproteaceae</taxon>
        <taxon>Pyrobaculum</taxon>
    </lineage>
</organism>
<reference evidence="2 3" key="1">
    <citation type="journal article" date="2012" name="Stand. Genomic Sci.">
        <title>Complete genome sequence of Pyrobaculum oguniense.</title>
        <authorList>
            <person name="Bernick D.L."/>
            <person name="Karplus K."/>
            <person name="Lui L.M."/>
            <person name="Coker J.K."/>
            <person name="Murphy J.N."/>
            <person name="Chan P.P."/>
            <person name="Cozen A.E."/>
            <person name="Lowe T.M."/>
        </authorList>
    </citation>
    <scope>NUCLEOTIDE SEQUENCE [LARGE SCALE GENOMIC DNA]</scope>
    <source>
        <strain evidence="2 3">TE7</strain>
    </source>
</reference>
<dbReference type="KEGG" id="pog:Pogu_1434"/>
<evidence type="ECO:0000313" key="3">
    <source>
        <dbReference type="Proteomes" id="UP000009062"/>
    </source>
</evidence>
<feature type="transmembrane region" description="Helical" evidence="1">
    <location>
        <begin position="493"/>
        <end position="511"/>
    </location>
</feature>
<evidence type="ECO:0000313" key="2">
    <source>
        <dbReference type="EMBL" id="AFA39461.1"/>
    </source>
</evidence>
<protein>
    <submittedName>
        <fullName evidence="2">Uncharacterized protein</fullName>
    </submittedName>
</protein>
<dbReference type="EMBL" id="CP003316">
    <property type="protein sequence ID" value="AFA39461.1"/>
    <property type="molecule type" value="Genomic_DNA"/>
</dbReference>
<dbReference type="SUPFAM" id="SSF48695">
    <property type="entry name" value="Multiheme cytochromes"/>
    <property type="match status" value="2"/>
</dbReference>
<name>H6QAI1_PYROT</name>
<feature type="transmembrane region" description="Helical" evidence="1">
    <location>
        <begin position="20"/>
        <end position="39"/>
    </location>
</feature>
<keyword evidence="1" id="KW-1133">Transmembrane helix</keyword>
<dbReference type="STRING" id="698757.Pogu_1434"/>
<proteinExistence type="predicted"/>
<dbReference type="HOGENOM" id="CLU_040512_0_0_2"/>
<sequence>MDIGDCGCGAVVYTGQERGVRLAIILLLLFLSVVGYAYYGSGAKCGNCHGNSNPCSCHTISLSNTAHQMLNSATLDRSPPPPNQRRGDSPSYCSCHWGIGGQPTGGRGMSPSCVCHAVIHVNLAKHGAQHISEVLVEGYLPLINPPYVSPTLVYKQAKIWYNCTNTGGRTLGNCPPNLYNLVTGLYNTFGTGSTNIVVVALWDWYVGDVVLSLPGRGPTGLAGAYGNVGDNSWVSCFVCHFVYTSPWYVAGIYNTTKSTDQISRFVQHPDTCQPCHGVSANVRDNTIRTSVWAHNILGYKVNGPDAIWSNCGVCHSAINNVVSTSVHYQVGCKCHSVVHIGYNYNGWLTGLYTFVGSTGGATPPFETVPSIARLAMTYTPLNASKVLGYLVGNITSASAGGRNVEVGLWDAYSKDYLSTLFYIGTPIGKYGLGPERVWTACFNCHFTAFDPSKAADPHAIGWRLGVENNWDTSTTPYKIGAERGGGGAGYVKFYAGLLLAFSLLGGGLVWLRKK</sequence>
<keyword evidence="1" id="KW-0472">Membrane</keyword>
<dbReference type="eggNOG" id="arCOG12382">
    <property type="taxonomic scope" value="Archaea"/>
</dbReference>